<keyword evidence="2" id="KW-1185">Reference proteome</keyword>
<gene>
    <name evidence="1" type="ordered locus">Hoch_0673</name>
</gene>
<name>D0LMT3_HALO1</name>
<proteinExistence type="predicted"/>
<dbReference type="RefSeq" id="WP_012825931.1">
    <property type="nucleotide sequence ID" value="NC_013440.1"/>
</dbReference>
<reference evidence="1 2" key="1">
    <citation type="journal article" date="2010" name="Stand. Genomic Sci.">
        <title>Complete genome sequence of Haliangium ochraceum type strain (SMP-2).</title>
        <authorList>
            <consortium name="US DOE Joint Genome Institute (JGI-PGF)"/>
            <person name="Ivanova N."/>
            <person name="Daum C."/>
            <person name="Lang E."/>
            <person name="Abt B."/>
            <person name="Kopitz M."/>
            <person name="Saunders E."/>
            <person name="Lapidus A."/>
            <person name="Lucas S."/>
            <person name="Glavina Del Rio T."/>
            <person name="Nolan M."/>
            <person name="Tice H."/>
            <person name="Copeland A."/>
            <person name="Cheng J.F."/>
            <person name="Chen F."/>
            <person name="Bruce D."/>
            <person name="Goodwin L."/>
            <person name="Pitluck S."/>
            <person name="Mavromatis K."/>
            <person name="Pati A."/>
            <person name="Mikhailova N."/>
            <person name="Chen A."/>
            <person name="Palaniappan K."/>
            <person name="Land M."/>
            <person name="Hauser L."/>
            <person name="Chang Y.J."/>
            <person name="Jeffries C.D."/>
            <person name="Detter J.C."/>
            <person name="Brettin T."/>
            <person name="Rohde M."/>
            <person name="Goker M."/>
            <person name="Bristow J."/>
            <person name="Markowitz V."/>
            <person name="Eisen J.A."/>
            <person name="Hugenholtz P."/>
            <person name="Kyrpides N.C."/>
            <person name="Klenk H.P."/>
        </authorList>
    </citation>
    <scope>NUCLEOTIDE SEQUENCE [LARGE SCALE GENOMIC DNA]</scope>
    <source>
        <strain evidence="2">DSM 14365 / CIP 107738 / JCM 11303 / AJ 13395 / SMP-2</strain>
    </source>
</reference>
<protein>
    <submittedName>
        <fullName evidence="1">Uncharacterized protein</fullName>
    </submittedName>
</protein>
<dbReference type="KEGG" id="hoh:Hoch_0673"/>
<dbReference type="HOGENOM" id="CLU_2788114_0_0_7"/>
<dbReference type="Proteomes" id="UP000001880">
    <property type="component" value="Chromosome"/>
</dbReference>
<evidence type="ECO:0000313" key="2">
    <source>
        <dbReference type="Proteomes" id="UP000001880"/>
    </source>
</evidence>
<accession>D0LMT3</accession>
<sequence length="68" mass="8024">MPRSDADKARLIAQVRQEIARASGRRYEIAFDALDATSLWELSRLLRDLADEQRTAVRRAQRMPWRRL</sequence>
<evidence type="ECO:0000313" key="1">
    <source>
        <dbReference type="EMBL" id="ACY13304.1"/>
    </source>
</evidence>
<dbReference type="STRING" id="502025.Hoch_0673"/>
<dbReference type="AlphaFoldDB" id="D0LMT3"/>
<organism evidence="1 2">
    <name type="scientific">Haliangium ochraceum (strain DSM 14365 / JCM 11303 / SMP-2)</name>
    <dbReference type="NCBI Taxonomy" id="502025"/>
    <lineage>
        <taxon>Bacteria</taxon>
        <taxon>Pseudomonadati</taxon>
        <taxon>Myxococcota</taxon>
        <taxon>Polyangia</taxon>
        <taxon>Haliangiales</taxon>
        <taxon>Kofleriaceae</taxon>
        <taxon>Haliangium</taxon>
    </lineage>
</organism>
<dbReference type="EMBL" id="CP001804">
    <property type="protein sequence ID" value="ACY13304.1"/>
    <property type="molecule type" value="Genomic_DNA"/>
</dbReference>